<keyword evidence="2" id="KW-0472">Membrane</keyword>
<keyword evidence="2" id="KW-1133">Transmembrane helix</keyword>
<keyword evidence="5" id="KW-1185">Reference proteome</keyword>
<feature type="transmembrane region" description="Helical" evidence="2">
    <location>
        <begin position="120"/>
        <end position="140"/>
    </location>
</feature>
<feature type="transmembrane region" description="Helical" evidence="2">
    <location>
        <begin position="172"/>
        <end position="193"/>
    </location>
</feature>
<dbReference type="AlphaFoldDB" id="A0A9P6HLD9"/>
<organism evidence="4 5">
    <name type="scientific">Thelephora terrestris</name>
    <dbReference type="NCBI Taxonomy" id="56493"/>
    <lineage>
        <taxon>Eukaryota</taxon>
        <taxon>Fungi</taxon>
        <taxon>Dikarya</taxon>
        <taxon>Basidiomycota</taxon>
        <taxon>Agaricomycotina</taxon>
        <taxon>Agaricomycetes</taxon>
        <taxon>Thelephorales</taxon>
        <taxon>Thelephoraceae</taxon>
        <taxon>Thelephora</taxon>
    </lineage>
</organism>
<gene>
    <name evidence="4" type="ORF">BJ322DRAFT_1043321</name>
</gene>
<name>A0A9P6HLD9_9AGAM</name>
<evidence type="ECO:0000259" key="3">
    <source>
        <dbReference type="Pfam" id="PF20151"/>
    </source>
</evidence>
<evidence type="ECO:0000256" key="2">
    <source>
        <dbReference type="SAM" id="Phobius"/>
    </source>
</evidence>
<dbReference type="EMBL" id="WIUZ02000003">
    <property type="protein sequence ID" value="KAF9789638.1"/>
    <property type="molecule type" value="Genomic_DNA"/>
</dbReference>
<dbReference type="Pfam" id="PF20151">
    <property type="entry name" value="DUF6533"/>
    <property type="match status" value="1"/>
</dbReference>
<feature type="transmembrane region" description="Helical" evidence="2">
    <location>
        <begin position="89"/>
        <end position="108"/>
    </location>
</feature>
<dbReference type="Proteomes" id="UP000736335">
    <property type="component" value="Unassembled WGS sequence"/>
</dbReference>
<feature type="region of interest" description="Disordered" evidence="1">
    <location>
        <begin position="271"/>
        <end position="294"/>
    </location>
</feature>
<dbReference type="OrthoDB" id="3193253at2759"/>
<sequence length="294" mass="33364">MSANLDSIIQIGHDVTSVKYHSLAVGVVLFYDYFLTLADEIKYVWSEKRSWVFWLYVFIRYFPMTWQFWQLGMAYAPQFDHGVCEKTAWYPVFGFIFCTFLAQVMLILRTYAVMMKNLPITIGFTIFAASQFVFGLWGTVQAAKLGARTLPPIPLDAYHLCVFVLHRSVEVIYASLSLFFDCLAFLLTIRWARKSKALSGGNFTTVLDSIKEGATWYFLLIFSSHFALVMTLSFGRQPIQLLPASGIVVYLSVMVSRTMLSLRKAADSRLEDSQTPVEPPASTPSLQGVELSRL</sequence>
<feature type="transmembrane region" description="Helical" evidence="2">
    <location>
        <begin position="241"/>
        <end position="260"/>
    </location>
</feature>
<feature type="transmembrane region" description="Helical" evidence="2">
    <location>
        <begin position="50"/>
        <end position="69"/>
    </location>
</feature>
<protein>
    <recommendedName>
        <fullName evidence="3">DUF6533 domain-containing protein</fullName>
    </recommendedName>
</protein>
<evidence type="ECO:0000313" key="5">
    <source>
        <dbReference type="Proteomes" id="UP000736335"/>
    </source>
</evidence>
<feature type="transmembrane region" description="Helical" evidence="2">
    <location>
        <begin position="214"/>
        <end position="235"/>
    </location>
</feature>
<comment type="caution">
    <text evidence="4">The sequence shown here is derived from an EMBL/GenBank/DDBJ whole genome shotgun (WGS) entry which is preliminary data.</text>
</comment>
<accession>A0A9P6HLD9</accession>
<reference evidence="4" key="1">
    <citation type="journal article" date="2020" name="Nat. Commun.">
        <title>Large-scale genome sequencing of mycorrhizal fungi provides insights into the early evolution of symbiotic traits.</title>
        <authorList>
            <person name="Miyauchi S."/>
            <person name="Kiss E."/>
            <person name="Kuo A."/>
            <person name="Drula E."/>
            <person name="Kohler A."/>
            <person name="Sanchez-Garcia M."/>
            <person name="Morin E."/>
            <person name="Andreopoulos B."/>
            <person name="Barry K.W."/>
            <person name="Bonito G."/>
            <person name="Buee M."/>
            <person name="Carver A."/>
            <person name="Chen C."/>
            <person name="Cichocki N."/>
            <person name="Clum A."/>
            <person name="Culley D."/>
            <person name="Crous P.W."/>
            <person name="Fauchery L."/>
            <person name="Girlanda M."/>
            <person name="Hayes R.D."/>
            <person name="Keri Z."/>
            <person name="LaButti K."/>
            <person name="Lipzen A."/>
            <person name="Lombard V."/>
            <person name="Magnuson J."/>
            <person name="Maillard F."/>
            <person name="Murat C."/>
            <person name="Nolan M."/>
            <person name="Ohm R.A."/>
            <person name="Pangilinan J."/>
            <person name="Pereira M.F."/>
            <person name="Perotto S."/>
            <person name="Peter M."/>
            <person name="Pfister S."/>
            <person name="Riley R."/>
            <person name="Sitrit Y."/>
            <person name="Stielow J.B."/>
            <person name="Szollosi G."/>
            <person name="Zifcakova L."/>
            <person name="Stursova M."/>
            <person name="Spatafora J.W."/>
            <person name="Tedersoo L."/>
            <person name="Vaario L.M."/>
            <person name="Yamada A."/>
            <person name="Yan M."/>
            <person name="Wang P."/>
            <person name="Xu J."/>
            <person name="Bruns T."/>
            <person name="Baldrian P."/>
            <person name="Vilgalys R."/>
            <person name="Dunand C."/>
            <person name="Henrissat B."/>
            <person name="Grigoriev I.V."/>
            <person name="Hibbett D."/>
            <person name="Nagy L.G."/>
            <person name="Martin F.M."/>
        </authorList>
    </citation>
    <scope>NUCLEOTIDE SEQUENCE</scope>
    <source>
        <strain evidence="4">UH-Tt-Lm1</strain>
    </source>
</reference>
<keyword evidence="2" id="KW-0812">Transmembrane</keyword>
<evidence type="ECO:0000313" key="4">
    <source>
        <dbReference type="EMBL" id="KAF9789638.1"/>
    </source>
</evidence>
<reference evidence="4" key="2">
    <citation type="submission" date="2020-11" db="EMBL/GenBank/DDBJ databases">
        <authorList>
            <consortium name="DOE Joint Genome Institute"/>
            <person name="Kuo A."/>
            <person name="Miyauchi S."/>
            <person name="Kiss E."/>
            <person name="Drula E."/>
            <person name="Kohler A."/>
            <person name="Sanchez-Garcia M."/>
            <person name="Andreopoulos B."/>
            <person name="Barry K.W."/>
            <person name="Bonito G."/>
            <person name="Buee M."/>
            <person name="Carver A."/>
            <person name="Chen C."/>
            <person name="Cichocki N."/>
            <person name="Clum A."/>
            <person name="Culley D."/>
            <person name="Crous P.W."/>
            <person name="Fauchery L."/>
            <person name="Girlanda M."/>
            <person name="Hayes R."/>
            <person name="Keri Z."/>
            <person name="Labutti K."/>
            <person name="Lipzen A."/>
            <person name="Lombard V."/>
            <person name="Magnuson J."/>
            <person name="Maillard F."/>
            <person name="Morin E."/>
            <person name="Murat C."/>
            <person name="Nolan M."/>
            <person name="Ohm R."/>
            <person name="Pangilinan J."/>
            <person name="Pereira M."/>
            <person name="Perotto S."/>
            <person name="Peter M."/>
            <person name="Riley R."/>
            <person name="Sitrit Y."/>
            <person name="Stielow B."/>
            <person name="Szollosi G."/>
            <person name="Zifcakova L."/>
            <person name="Stursova M."/>
            <person name="Spatafora J.W."/>
            <person name="Tedersoo L."/>
            <person name="Vaario L.-M."/>
            <person name="Yamada A."/>
            <person name="Yan M."/>
            <person name="Wang P."/>
            <person name="Xu J."/>
            <person name="Bruns T."/>
            <person name="Baldrian P."/>
            <person name="Vilgalys R."/>
            <person name="Henrissat B."/>
            <person name="Grigoriev I.V."/>
            <person name="Hibbett D."/>
            <person name="Nagy L.G."/>
            <person name="Martin F.M."/>
        </authorList>
    </citation>
    <scope>NUCLEOTIDE SEQUENCE</scope>
    <source>
        <strain evidence="4">UH-Tt-Lm1</strain>
    </source>
</reference>
<feature type="domain" description="DUF6533" evidence="3">
    <location>
        <begin position="22"/>
        <end position="64"/>
    </location>
</feature>
<proteinExistence type="predicted"/>
<feature type="transmembrane region" description="Helical" evidence="2">
    <location>
        <begin position="20"/>
        <end position="38"/>
    </location>
</feature>
<dbReference type="InterPro" id="IPR045340">
    <property type="entry name" value="DUF6533"/>
</dbReference>
<evidence type="ECO:0000256" key="1">
    <source>
        <dbReference type="SAM" id="MobiDB-lite"/>
    </source>
</evidence>